<evidence type="ECO:0000313" key="4">
    <source>
        <dbReference type="EMBL" id="ODQ61780.1"/>
    </source>
</evidence>
<feature type="region of interest" description="Disordered" evidence="2">
    <location>
        <begin position="130"/>
        <end position="163"/>
    </location>
</feature>
<feature type="compositionally biased region" description="Low complexity" evidence="2">
    <location>
        <begin position="180"/>
        <end position="205"/>
    </location>
</feature>
<dbReference type="Proteomes" id="UP000094112">
    <property type="component" value="Unassembled WGS sequence"/>
</dbReference>
<dbReference type="SUPFAM" id="SSF57701">
    <property type="entry name" value="Zn2/Cys6 DNA-binding domain"/>
    <property type="match status" value="1"/>
</dbReference>
<dbReference type="RefSeq" id="XP_019040987.1">
    <property type="nucleotide sequence ID" value="XM_019184303.1"/>
</dbReference>
<proteinExistence type="predicted"/>
<dbReference type="OrthoDB" id="3981163at2759"/>
<dbReference type="GO" id="GO:0000976">
    <property type="term" value="F:transcription cis-regulatory region binding"/>
    <property type="evidence" value="ECO:0007669"/>
    <property type="project" value="TreeGrafter"/>
</dbReference>
<feature type="region of interest" description="Disordered" evidence="2">
    <location>
        <begin position="178"/>
        <end position="247"/>
    </location>
</feature>
<dbReference type="PANTHER" id="PTHR37534:SF24">
    <property type="entry name" value="MISCELLANEOUS ZN(II)2CYS6 TRANSCRIPTION FACTOR (EUROFUNG)-RELATED"/>
    <property type="match status" value="1"/>
</dbReference>
<dbReference type="STRING" id="683960.A0A1E3P8Z7"/>
<feature type="compositionally biased region" description="Polar residues" evidence="2">
    <location>
        <begin position="88"/>
        <end position="97"/>
    </location>
</feature>
<feature type="compositionally biased region" description="Pro residues" evidence="2">
    <location>
        <begin position="142"/>
        <end position="152"/>
    </location>
</feature>
<feature type="region of interest" description="Disordered" evidence="2">
    <location>
        <begin position="1"/>
        <end position="28"/>
    </location>
</feature>
<sequence length="633" mass="72372">MPEKTAILDPPVNLSDATNTSSTASNTKKRVRTGCLNCRKKHKKCDETKPICKTCQLKNEHCEWPTPKLKRSSSRRSSHGHPTISIPPVSSATQNYPIYSRPIPSQPVLQPQTTMKRQRIEGTSPLEQQHTLIQPQQQQQAQPPPSSFPPPQLSQYLPSYEPQKPRRISADLSSYSLGNQYQQQPPSSSESFLDQQQQQQQQQQQLPAPPRLNLNNLLNTHHEPSAIPKRISVDSSETQVSNSSLTNGTDVSPISNNTTLLDISTFKILTTSLSHFFKTEQQLQQFPNMNLVSSISPYEQVSLLETFNTGIAPRLNILDSHFIKYEIPQISKESPCVKNAMFATSCFLLKDFTRGFKFYSASVNNIHTSSWLEKCITGMLLTLISTMVLDVEDWRFHIRDYLLFLERTISTNGMDHGIPECYWWAVLTDINGLDIGEDTTVSIIEDNNKNNEVSEIIKLLAMTVNLISMDFIDFDTRWEILWNKVDDWFESRSKNLISILHFADLDDSLFPLLVYGSGSSALSLQLYHTLMILLIQNKPRLFKLSNIKNSKNFHQVTWYAKNIIGINLNNQSLQCWNNSNQCIWIAGKLLTHQDEHKLILNLINDVELKIGHHCFKYKSQDLKNYWDHDKSDL</sequence>
<feature type="region of interest" description="Disordered" evidence="2">
    <location>
        <begin position="65"/>
        <end position="117"/>
    </location>
</feature>
<dbReference type="PANTHER" id="PTHR37534">
    <property type="entry name" value="TRANSCRIPTIONAL ACTIVATOR PROTEIN UGA3"/>
    <property type="match status" value="1"/>
</dbReference>
<dbReference type="Pfam" id="PF00172">
    <property type="entry name" value="Zn_clus"/>
    <property type="match status" value="1"/>
</dbReference>
<accession>A0A1E3P8Z7</accession>
<dbReference type="InterPro" id="IPR001138">
    <property type="entry name" value="Zn2Cys6_DnaBD"/>
</dbReference>
<dbReference type="GO" id="GO:0005634">
    <property type="term" value="C:nucleus"/>
    <property type="evidence" value="ECO:0007669"/>
    <property type="project" value="TreeGrafter"/>
</dbReference>
<dbReference type="GO" id="GO:0008270">
    <property type="term" value="F:zinc ion binding"/>
    <property type="evidence" value="ECO:0007669"/>
    <property type="project" value="InterPro"/>
</dbReference>
<dbReference type="GeneID" id="30201549"/>
<dbReference type="InterPro" id="IPR036864">
    <property type="entry name" value="Zn2-C6_fun-type_DNA-bd_sf"/>
</dbReference>
<keyword evidence="1" id="KW-0539">Nucleus</keyword>
<organism evidence="4 5">
    <name type="scientific">Wickerhamomyces anomalus (strain ATCC 58044 / CBS 1984 / NCYC 433 / NRRL Y-366-8)</name>
    <name type="common">Yeast</name>
    <name type="synonym">Hansenula anomala</name>
    <dbReference type="NCBI Taxonomy" id="683960"/>
    <lineage>
        <taxon>Eukaryota</taxon>
        <taxon>Fungi</taxon>
        <taxon>Dikarya</taxon>
        <taxon>Ascomycota</taxon>
        <taxon>Saccharomycotina</taxon>
        <taxon>Saccharomycetes</taxon>
        <taxon>Phaffomycetales</taxon>
        <taxon>Wickerhamomycetaceae</taxon>
        <taxon>Wickerhamomyces</taxon>
    </lineage>
</organism>
<dbReference type="AlphaFoldDB" id="A0A1E3P8Z7"/>
<dbReference type="EMBL" id="KV454208">
    <property type="protein sequence ID" value="ODQ61780.1"/>
    <property type="molecule type" value="Genomic_DNA"/>
</dbReference>
<reference evidence="4 5" key="1">
    <citation type="journal article" date="2016" name="Proc. Natl. Acad. Sci. U.S.A.">
        <title>Comparative genomics of biotechnologically important yeasts.</title>
        <authorList>
            <person name="Riley R."/>
            <person name="Haridas S."/>
            <person name="Wolfe K.H."/>
            <person name="Lopes M.R."/>
            <person name="Hittinger C.T."/>
            <person name="Goeker M."/>
            <person name="Salamov A.A."/>
            <person name="Wisecaver J.H."/>
            <person name="Long T.M."/>
            <person name="Calvey C.H."/>
            <person name="Aerts A.L."/>
            <person name="Barry K.W."/>
            <person name="Choi C."/>
            <person name="Clum A."/>
            <person name="Coughlan A.Y."/>
            <person name="Deshpande S."/>
            <person name="Douglass A.P."/>
            <person name="Hanson S.J."/>
            <person name="Klenk H.-P."/>
            <person name="LaButti K.M."/>
            <person name="Lapidus A."/>
            <person name="Lindquist E.A."/>
            <person name="Lipzen A.M."/>
            <person name="Meier-Kolthoff J.P."/>
            <person name="Ohm R.A."/>
            <person name="Otillar R.P."/>
            <person name="Pangilinan J.L."/>
            <person name="Peng Y."/>
            <person name="Rokas A."/>
            <person name="Rosa C.A."/>
            <person name="Scheuner C."/>
            <person name="Sibirny A.A."/>
            <person name="Slot J.C."/>
            <person name="Stielow J.B."/>
            <person name="Sun H."/>
            <person name="Kurtzman C.P."/>
            <person name="Blackwell M."/>
            <person name="Grigoriev I.V."/>
            <person name="Jeffries T.W."/>
        </authorList>
    </citation>
    <scope>NUCLEOTIDE SEQUENCE [LARGE SCALE GENOMIC DNA]</scope>
    <source>
        <strain evidence="5">ATCC 58044 / CBS 1984 / NCYC 433 / NRRL Y-366-8</strain>
    </source>
</reference>
<dbReference type="Gene3D" id="4.10.240.10">
    <property type="entry name" value="Zn(2)-C6 fungal-type DNA-binding domain"/>
    <property type="match status" value="1"/>
</dbReference>
<name>A0A1E3P8Z7_WICAA</name>
<feature type="compositionally biased region" description="Polar residues" evidence="2">
    <location>
        <begin position="233"/>
        <end position="247"/>
    </location>
</feature>
<feature type="domain" description="Zn(2)-C6 fungal-type" evidence="3">
    <location>
        <begin position="34"/>
        <end position="64"/>
    </location>
</feature>
<dbReference type="GO" id="GO:0000981">
    <property type="term" value="F:DNA-binding transcription factor activity, RNA polymerase II-specific"/>
    <property type="evidence" value="ECO:0007669"/>
    <property type="project" value="InterPro"/>
</dbReference>
<feature type="compositionally biased region" description="Low complexity" evidence="2">
    <location>
        <begin position="130"/>
        <end position="141"/>
    </location>
</feature>
<evidence type="ECO:0000256" key="2">
    <source>
        <dbReference type="SAM" id="MobiDB-lite"/>
    </source>
</evidence>
<dbReference type="CDD" id="cd00067">
    <property type="entry name" value="GAL4"/>
    <property type="match status" value="1"/>
</dbReference>
<keyword evidence="5" id="KW-1185">Reference proteome</keyword>
<dbReference type="PROSITE" id="PS50048">
    <property type="entry name" value="ZN2_CY6_FUNGAL_2"/>
    <property type="match status" value="1"/>
</dbReference>
<dbReference type="PROSITE" id="PS00463">
    <property type="entry name" value="ZN2_CY6_FUNGAL_1"/>
    <property type="match status" value="1"/>
</dbReference>
<protein>
    <recommendedName>
        <fullName evidence="3">Zn(2)-C6 fungal-type domain-containing protein</fullName>
    </recommendedName>
</protein>
<gene>
    <name evidence="4" type="ORF">WICANDRAFT_75976</name>
</gene>
<evidence type="ECO:0000259" key="3">
    <source>
        <dbReference type="PROSITE" id="PS50048"/>
    </source>
</evidence>
<evidence type="ECO:0000256" key="1">
    <source>
        <dbReference type="ARBA" id="ARBA00023242"/>
    </source>
</evidence>
<feature type="compositionally biased region" description="Low complexity" evidence="2">
    <location>
        <begin position="15"/>
        <end position="26"/>
    </location>
</feature>
<dbReference type="GO" id="GO:0045944">
    <property type="term" value="P:positive regulation of transcription by RNA polymerase II"/>
    <property type="evidence" value="ECO:0007669"/>
    <property type="project" value="TreeGrafter"/>
</dbReference>
<evidence type="ECO:0000313" key="5">
    <source>
        <dbReference type="Proteomes" id="UP000094112"/>
    </source>
</evidence>
<feature type="compositionally biased region" description="Basic residues" evidence="2">
    <location>
        <begin position="68"/>
        <end position="79"/>
    </location>
</feature>
<dbReference type="SMART" id="SM00066">
    <property type="entry name" value="GAL4"/>
    <property type="match status" value="1"/>
</dbReference>